<dbReference type="Pfam" id="PF01068">
    <property type="entry name" value="DNA_ligase_A_M"/>
    <property type="match status" value="1"/>
</dbReference>
<keyword evidence="11" id="KW-0234">DNA repair</keyword>
<dbReference type="Gene3D" id="1.10.3260.10">
    <property type="entry name" value="DNA ligase, ATP-dependent, N-terminal domain"/>
    <property type="match status" value="1"/>
</dbReference>
<keyword evidence="2 15" id="KW-0436">Ligase</keyword>
<protein>
    <recommendedName>
        <fullName evidence="1">DNA ligase (ATP)</fullName>
        <ecNumber evidence="1">6.5.1.1</ecNumber>
    </recommendedName>
</protein>
<keyword evidence="3" id="KW-0132">Cell division</keyword>
<dbReference type="CDD" id="cd07972">
    <property type="entry name" value="OBF_DNA_ligase_Arch_LigB"/>
    <property type="match status" value="1"/>
</dbReference>
<dbReference type="EC" id="6.5.1.1" evidence="1"/>
<dbReference type="InterPro" id="IPR012340">
    <property type="entry name" value="NA-bd_OB-fold"/>
</dbReference>
<dbReference type="GO" id="GO:0006260">
    <property type="term" value="P:DNA replication"/>
    <property type="evidence" value="ECO:0007669"/>
    <property type="project" value="UniProtKB-KW"/>
</dbReference>
<dbReference type="InterPro" id="IPR012310">
    <property type="entry name" value="DNA_ligase_ATP-dep_cent"/>
</dbReference>
<keyword evidence="8" id="KW-0067">ATP-binding</keyword>
<dbReference type="NCBIfam" id="NF006701">
    <property type="entry name" value="PRK09247.1"/>
    <property type="match status" value="1"/>
</dbReference>
<keyword evidence="9" id="KW-0460">Magnesium</keyword>
<accession>A0A563UAZ8</accession>
<evidence type="ECO:0000256" key="4">
    <source>
        <dbReference type="ARBA" id="ARBA00022705"/>
    </source>
</evidence>
<evidence type="ECO:0000259" key="14">
    <source>
        <dbReference type="PROSITE" id="PS50160"/>
    </source>
</evidence>
<dbReference type="Pfam" id="PF04679">
    <property type="entry name" value="DNA_ligase_A_C"/>
    <property type="match status" value="1"/>
</dbReference>
<dbReference type="InterPro" id="IPR012308">
    <property type="entry name" value="DNA_ligase_ATP-dep_N"/>
</dbReference>
<sequence length="544" mass="62529">MKVFANLFLALDETNKTNEKVKVLKDYFNSVPDTDKMHMLALFTGRKPKRQINATLIRHWAIEASNIPAWLFEESYHVVGDLAETMSLLMPATESSSSKSLTEWIGEINDLADKTEEQKKEWLLASWAMLDSQERFVFNKLLTGSFRVGVSQNLVVKALADVTRIEAPALTHRIMGKWMPEDYTYDQLVEEQTASDDISRPYPFFLAYPIQETSERQKSAEDLSAALGEASDWQAEWKWDGIRAQMIKRDGEIFIWSRGEDLATEKFPELHPFLYGLPDGTVLDGEILSFSNGKPMPFNVLQTRIGRKNISKKILAESPVATIVYDCLEYNGEDIRSKTQTERREILEKLQSQTNDPETFRISSLINFSSWQDLETQREQSRAMIAEGIMLKRKSATYQVGRRRGDWWKWKIDPLSVDAVMVYAQKGHGRRADLYTDYTFAVWDGDKLVPFAKAYSGLTDAEINKVDYFVKRNTLEKFGPVRTVKPELVFEIGFEGINKSSRHKSGIALRFPRILRWRHDKPKEEADTIESLRALLDVGYEGEN</sequence>
<dbReference type="EMBL" id="VOEI01000001">
    <property type="protein sequence ID" value="TWR28515.1"/>
    <property type="molecule type" value="Genomic_DNA"/>
</dbReference>
<dbReference type="Gene3D" id="2.40.50.140">
    <property type="entry name" value="Nucleic acid-binding proteins"/>
    <property type="match status" value="1"/>
</dbReference>
<dbReference type="GO" id="GO:0051301">
    <property type="term" value="P:cell division"/>
    <property type="evidence" value="ECO:0007669"/>
    <property type="project" value="UniProtKB-KW"/>
</dbReference>
<gene>
    <name evidence="15" type="ORF">FPZ42_04665</name>
</gene>
<dbReference type="PANTHER" id="PTHR45674">
    <property type="entry name" value="DNA LIGASE 1/3 FAMILY MEMBER"/>
    <property type="match status" value="1"/>
</dbReference>
<evidence type="ECO:0000256" key="1">
    <source>
        <dbReference type="ARBA" id="ARBA00012727"/>
    </source>
</evidence>
<dbReference type="PANTHER" id="PTHR45674:SF13">
    <property type="entry name" value="DNA LIGASE-RELATED"/>
    <property type="match status" value="1"/>
</dbReference>
<evidence type="ECO:0000256" key="12">
    <source>
        <dbReference type="ARBA" id="ARBA00023306"/>
    </source>
</evidence>
<evidence type="ECO:0000256" key="5">
    <source>
        <dbReference type="ARBA" id="ARBA00022723"/>
    </source>
</evidence>
<evidence type="ECO:0000256" key="13">
    <source>
        <dbReference type="ARBA" id="ARBA00034003"/>
    </source>
</evidence>
<evidence type="ECO:0000256" key="3">
    <source>
        <dbReference type="ARBA" id="ARBA00022618"/>
    </source>
</evidence>
<dbReference type="InterPro" id="IPR012309">
    <property type="entry name" value="DNA_ligase_ATP-dep_C"/>
</dbReference>
<dbReference type="InterPro" id="IPR050191">
    <property type="entry name" value="ATP-dep_DNA_ligase"/>
</dbReference>
<name>A0A563UAZ8_9SPHI</name>
<dbReference type="GO" id="GO:0003677">
    <property type="term" value="F:DNA binding"/>
    <property type="evidence" value="ECO:0007669"/>
    <property type="project" value="InterPro"/>
</dbReference>
<keyword evidence="10" id="KW-0233">DNA recombination</keyword>
<evidence type="ECO:0000256" key="8">
    <source>
        <dbReference type="ARBA" id="ARBA00022840"/>
    </source>
</evidence>
<dbReference type="GO" id="GO:0006310">
    <property type="term" value="P:DNA recombination"/>
    <property type="evidence" value="ECO:0007669"/>
    <property type="project" value="UniProtKB-KW"/>
</dbReference>
<dbReference type="GO" id="GO:0003910">
    <property type="term" value="F:DNA ligase (ATP) activity"/>
    <property type="evidence" value="ECO:0007669"/>
    <property type="project" value="UniProtKB-EC"/>
</dbReference>
<dbReference type="PROSITE" id="PS00697">
    <property type="entry name" value="DNA_LIGASE_A1"/>
    <property type="match status" value="1"/>
</dbReference>
<dbReference type="RefSeq" id="WP_146269309.1">
    <property type="nucleotide sequence ID" value="NZ_VOEI01000001.1"/>
</dbReference>
<dbReference type="GO" id="GO:0046872">
    <property type="term" value="F:metal ion binding"/>
    <property type="evidence" value="ECO:0007669"/>
    <property type="project" value="UniProtKB-KW"/>
</dbReference>
<reference evidence="15 16" key="1">
    <citation type="submission" date="2019-07" db="EMBL/GenBank/DDBJ databases">
        <authorList>
            <person name="Kim J."/>
        </authorList>
    </citation>
    <scope>NUCLEOTIDE SEQUENCE [LARGE SCALE GENOMIC DNA]</scope>
    <source>
        <strain evidence="15 16">MJ1a</strain>
    </source>
</reference>
<comment type="caution">
    <text evidence="15">The sequence shown here is derived from an EMBL/GenBank/DDBJ whole genome shotgun (WGS) entry which is preliminary data.</text>
</comment>
<dbReference type="PROSITE" id="PS50160">
    <property type="entry name" value="DNA_LIGASE_A3"/>
    <property type="match status" value="1"/>
</dbReference>
<evidence type="ECO:0000256" key="11">
    <source>
        <dbReference type="ARBA" id="ARBA00023204"/>
    </source>
</evidence>
<dbReference type="Gene3D" id="3.30.470.30">
    <property type="entry name" value="DNA ligase/mRNA capping enzyme"/>
    <property type="match status" value="1"/>
</dbReference>
<keyword evidence="4" id="KW-0235">DNA replication</keyword>
<keyword evidence="5" id="KW-0479">Metal-binding</keyword>
<evidence type="ECO:0000256" key="7">
    <source>
        <dbReference type="ARBA" id="ARBA00022763"/>
    </source>
</evidence>
<dbReference type="Proteomes" id="UP000318010">
    <property type="component" value="Unassembled WGS sequence"/>
</dbReference>
<dbReference type="OrthoDB" id="9767858at2"/>
<evidence type="ECO:0000256" key="9">
    <source>
        <dbReference type="ARBA" id="ARBA00022842"/>
    </source>
</evidence>
<dbReference type="Pfam" id="PF04675">
    <property type="entry name" value="DNA_ligase_A_N"/>
    <property type="match status" value="1"/>
</dbReference>
<dbReference type="InterPro" id="IPR036599">
    <property type="entry name" value="DNA_ligase_N_sf"/>
</dbReference>
<proteinExistence type="predicted"/>
<keyword evidence="7" id="KW-0227">DNA damage</keyword>
<feature type="domain" description="ATP-dependent DNA ligase family profile" evidence="14">
    <location>
        <begin position="313"/>
        <end position="444"/>
    </location>
</feature>
<keyword evidence="6" id="KW-0547">Nucleotide-binding</keyword>
<dbReference type="InterPro" id="IPR016059">
    <property type="entry name" value="DNA_ligase_ATP-dep_CS"/>
</dbReference>
<dbReference type="SUPFAM" id="SSF117018">
    <property type="entry name" value="ATP-dependent DNA ligase DNA-binding domain"/>
    <property type="match status" value="1"/>
</dbReference>
<dbReference type="GO" id="GO:0005524">
    <property type="term" value="F:ATP binding"/>
    <property type="evidence" value="ECO:0007669"/>
    <property type="project" value="UniProtKB-KW"/>
</dbReference>
<dbReference type="AlphaFoldDB" id="A0A563UAZ8"/>
<evidence type="ECO:0000256" key="6">
    <source>
        <dbReference type="ARBA" id="ARBA00022741"/>
    </source>
</evidence>
<evidence type="ECO:0000256" key="2">
    <source>
        <dbReference type="ARBA" id="ARBA00022598"/>
    </source>
</evidence>
<dbReference type="GO" id="GO:0006281">
    <property type="term" value="P:DNA repair"/>
    <property type="evidence" value="ECO:0007669"/>
    <property type="project" value="UniProtKB-KW"/>
</dbReference>
<keyword evidence="12" id="KW-0131">Cell cycle</keyword>
<evidence type="ECO:0000313" key="16">
    <source>
        <dbReference type="Proteomes" id="UP000318010"/>
    </source>
</evidence>
<dbReference type="InterPro" id="IPR026333">
    <property type="entry name" value="ATP_dep_DNA_lig_pp_1105_fam"/>
</dbReference>
<evidence type="ECO:0000313" key="15">
    <source>
        <dbReference type="EMBL" id="TWR28515.1"/>
    </source>
</evidence>
<keyword evidence="16" id="KW-1185">Reference proteome</keyword>
<organism evidence="15 16">
    <name type="scientific">Mucilaginibacter achroorhodeus</name>
    <dbReference type="NCBI Taxonomy" id="2599294"/>
    <lineage>
        <taxon>Bacteria</taxon>
        <taxon>Pseudomonadati</taxon>
        <taxon>Bacteroidota</taxon>
        <taxon>Sphingobacteriia</taxon>
        <taxon>Sphingobacteriales</taxon>
        <taxon>Sphingobacteriaceae</taxon>
        <taxon>Mucilaginibacter</taxon>
    </lineage>
</organism>
<comment type="catalytic activity">
    <reaction evidence="13">
        <text>ATP + (deoxyribonucleotide)n-3'-hydroxyl + 5'-phospho-(deoxyribonucleotide)m = (deoxyribonucleotide)n+m + AMP + diphosphate.</text>
        <dbReference type="EC" id="6.5.1.1"/>
    </reaction>
</comment>
<evidence type="ECO:0000256" key="10">
    <source>
        <dbReference type="ARBA" id="ARBA00023172"/>
    </source>
</evidence>
<dbReference type="SUPFAM" id="SSF50249">
    <property type="entry name" value="Nucleic acid-binding proteins"/>
    <property type="match status" value="1"/>
</dbReference>
<dbReference type="SUPFAM" id="SSF56091">
    <property type="entry name" value="DNA ligase/mRNA capping enzyme, catalytic domain"/>
    <property type="match status" value="1"/>
</dbReference>
<dbReference type="CDD" id="cd07897">
    <property type="entry name" value="Adenylation_DNA_ligase_Bac1"/>
    <property type="match status" value="1"/>
</dbReference>
<dbReference type="NCBIfam" id="TIGR04120">
    <property type="entry name" value="DNA_lig_bact"/>
    <property type="match status" value="1"/>
</dbReference>